<evidence type="ECO:0000313" key="2">
    <source>
        <dbReference type="EMBL" id="CAJ0590163.1"/>
    </source>
</evidence>
<gene>
    <name evidence="2" type="ORF">CYNAS_LOCUS2146</name>
</gene>
<accession>A0AA36DM79</accession>
<dbReference type="AlphaFoldDB" id="A0AA36DM79"/>
<protein>
    <submittedName>
        <fullName evidence="2">Uncharacterized protein</fullName>
    </submittedName>
</protein>
<dbReference type="EMBL" id="CATQJL010000001">
    <property type="protein sequence ID" value="CAJ0590163.1"/>
    <property type="molecule type" value="Genomic_DNA"/>
</dbReference>
<name>A0AA36DM79_CYLNA</name>
<proteinExistence type="predicted"/>
<comment type="caution">
    <text evidence="2">The sequence shown here is derived from an EMBL/GenBank/DDBJ whole genome shotgun (WGS) entry which is preliminary data.</text>
</comment>
<keyword evidence="1" id="KW-0812">Transmembrane</keyword>
<reference evidence="2" key="1">
    <citation type="submission" date="2023-07" db="EMBL/GenBank/DDBJ databases">
        <authorList>
            <consortium name="CYATHOMIX"/>
        </authorList>
    </citation>
    <scope>NUCLEOTIDE SEQUENCE</scope>
    <source>
        <strain evidence="2">N/A</strain>
    </source>
</reference>
<keyword evidence="1" id="KW-1133">Transmembrane helix</keyword>
<keyword evidence="1" id="KW-0472">Membrane</keyword>
<organism evidence="2 3">
    <name type="scientific">Cylicocyclus nassatus</name>
    <name type="common">Nematode worm</name>
    <dbReference type="NCBI Taxonomy" id="53992"/>
    <lineage>
        <taxon>Eukaryota</taxon>
        <taxon>Metazoa</taxon>
        <taxon>Ecdysozoa</taxon>
        <taxon>Nematoda</taxon>
        <taxon>Chromadorea</taxon>
        <taxon>Rhabditida</taxon>
        <taxon>Rhabditina</taxon>
        <taxon>Rhabditomorpha</taxon>
        <taxon>Strongyloidea</taxon>
        <taxon>Strongylidae</taxon>
        <taxon>Cylicocyclus</taxon>
    </lineage>
</organism>
<feature type="transmembrane region" description="Helical" evidence="1">
    <location>
        <begin position="26"/>
        <end position="50"/>
    </location>
</feature>
<evidence type="ECO:0000256" key="1">
    <source>
        <dbReference type="SAM" id="Phobius"/>
    </source>
</evidence>
<keyword evidence="3" id="KW-1185">Reference proteome</keyword>
<evidence type="ECO:0000313" key="3">
    <source>
        <dbReference type="Proteomes" id="UP001176961"/>
    </source>
</evidence>
<sequence>MFILPRYNHTSPLRKGECWSRSEVQLVGLTAILFVMTVAFFGISILNWYAHMKHQQNSMRNHHHTVLHIFTPTFSRQHSAASVNKDEGGKYERFLSLRRSLVTLEFLIVDFFSEKIESAY</sequence>
<dbReference type="Proteomes" id="UP001176961">
    <property type="component" value="Unassembled WGS sequence"/>
</dbReference>